<dbReference type="InterPro" id="IPR008767">
    <property type="entry name" value="Phage_SPP1_head-tail_adaptor"/>
</dbReference>
<proteinExistence type="predicted"/>
<dbReference type="NCBIfam" id="TIGR01563">
    <property type="entry name" value="gp16_SPP1"/>
    <property type="match status" value="1"/>
</dbReference>
<gene>
    <name evidence="1" type="ORF">SAMN05880501_10758</name>
</gene>
<protein>
    <submittedName>
        <fullName evidence="1">SPP1 family predicted phage head-tail adaptor</fullName>
    </submittedName>
</protein>
<dbReference type="Gene3D" id="2.40.10.270">
    <property type="entry name" value="Bacteriophage SPP1 head-tail adaptor protein"/>
    <property type="match status" value="1"/>
</dbReference>
<organism evidence="1 2">
    <name type="scientific">Ureibacillus xyleni</name>
    <dbReference type="NCBI Taxonomy" id="614648"/>
    <lineage>
        <taxon>Bacteria</taxon>
        <taxon>Bacillati</taxon>
        <taxon>Bacillota</taxon>
        <taxon>Bacilli</taxon>
        <taxon>Bacillales</taxon>
        <taxon>Caryophanaceae</taxon>
        <taxon>Ureibacillus</taxon>
    </lineage>
</organism>
<evidence type="ECO:0000313" key="1">
    <source>
        <dbReference type="EMBL" id="SOC12828.1"/>
    </source>
</evidence>
<evidence type="ECO:0000313" key="2">
    <source>
        <dbReference type="Proteomes" id="UP000219636"/>
    </source>
</evidence>
<reference evidence="2" key="1">
    <citation type="submission" date="2017-08" db="EMBL/GenBank/DDBJ databases">
        <authorList>
            <person name="Varghese N."/>
            <person name="Submissions S."/>
        </authorList>
    </citation>
    <scope>NUCLEOTIDE SEQUENCE [LARGE SCALE GENOMIC DNA]</scope>
    <source>
        <strain evidence="2">JC22</strain>
    </source>
</reference>
<dbReference type="InterPro" id="IPR038666">
    <property type="entry name" value="SSP1_head-tail_sf"/>
</dbReference>
<sequence>MTMFKDVISLVNVTITKDDLLQEIEVKSNREVFANKKSIAQSEFFNAGQTGIKPEYQFVIRVSDYDNEKELIYNNKTYLIYRTYEKGENIELYCEVRVGGN</sequence>
<dbReference type="EMBL" id="OBMQ01000007">
    <property type="protein sequence ID" value="SOC12828.1"/>
    <property type="molecule type" value="Genomic_DNA"/>
</dbReference>
<dbReference type="Proteomes" id="UP000219636">
    <property type="component" value="Unassembled WGS sequence"/>
</dbReference>
<keyword evidence="2" id="KW-1185">Reference proteome</keyword>
<name>A0A285SXP0_9BACL</name>
<dbReference type="AlphaFoldDB" id="A0A285SXP0"/>
<accession>A0A285SXP0</accession>